<evidence type="ECO:0000313" key="10">
    <source>
        <dbReference type="Proteomes" id="UP000777438"/>
    </source>
</evidence>
<dbReference type="Proteomes" id="UP000777438">
    <property type="component" value="Unassembled WGS sequence"/>
</dbReference>
<keyword evidence="5" id="KW-0963">Cytoplasm</keyword>
<reference evidence="9 10" key="1">
    <citation type="journal article" date="2021" name="Nat. Commun.">
        <title>Genetic determinants of endophytism in the Arabidopsis root mycobiome.</title>
        <authorList>
            <person name="Mesny F."/>
            <person name="Miyauchi S."/>
            <person name="Thiergart T."/>
            <person name="Pickel B."/>
            <person name="Atanasova L."/>
            <person name="Karlsson M."/>
            <person name="Huettel B."/>
            <person name="Barry K.W."/>
            <person name="Haridas S."/>
            <person name="Chen C."/>
            <person name="Bauer D."/>
            <person name="Andreopoulos W."/>
            <person name="Pangilinan J."/>
            <person name="LaButti K."/>
            <person name="Riley R."/>
            <person name="Lipzen A."/>
            <person name="Clum A."/>
            <person name="Drula E."/>
            <person name="Henrissat B."/>
            <person name="Kohler A."/>
            <person name="Grigoriev I.V."/>
            <person name="Martin F.M."/>
            <person name="Hacquard S."/>
        </authorList>
    </citation>
    <scope>NUCLEOTIDE SEQUENCE [LARGE SCALE GENOMIC DNA]</scope>
    <source>
        <strain evidence="9 10">MPI-CAGE-CH-0241</strain>
    </source>
</reference>
<evidence type="ECO:0000256" key="1">
    <source>
        <dbReference type="ARBA" id="ARBA00004123"/>
    </source>
</evidence>
<dbReference type="InterPro" id="IPR013713">
    <property type="entry name" value="XPO2_central"/>
</dbReference>
<keyword evidence="10" id="KW-1185">Reference proteome</keyword>
<keyword evidence="4" id="KW-0813">Transport</keyword>
<organism evidence="9 10">
    <name type="scientific">Thelonectria olida</name>
    <dbReference type="NCBI Taxonomy" id="1576542"/>
    <lineage>
        <taxon>Eukaryota</taxon>
        <taxon>Fungi</taxon>
        <taxon>Dikarya</taxon>
        <taxon>Ascomycota</taxon>
        <taxon>Pezizomycotina</taxon>
        <taxon>Sordariomycetes</taxon>
        <taxon>Hypocreomycetidae</taxon>
        <taxon>Hypocreales</taxon>
        <taxon>Nectriaceae</taxon>
        <taxon>Thelonectria</taxon>
    </lineage>
</organism>
<evidence type="ECO:0000313" key="9">
    <source>
        <dbReference type="EMBL" id="KAH6892111.1"/>
    </source>
</evidence>
<dbReference type="FunFam" id="1.25.10.10:FF:000057">
    <property type="entry name" value="Exportin-2 isoform 1"/>
    <property type="match status" value="1"/>
</dbReference>
<evidence type="ECO:0000256" key="6">
    <source>
        <dbReference type="ARBA" id="ARBA00022927"/>
    </source>
</evidence>
<dbReference type="Pfam" id="PF03378">
    <property type="entry name" value="CAS_CSE1"/>
    <property type="match status" value="1"/>
</dbReference>
<dbReference type="Pfam" id="PF03810">
    <property type="entry name" value="IBN_N"/>
    <property type="match status" value="1"/>
</dbReference>
<keyword evidence="7" id="KW-0539">Nucleus</keyword>
<dbReference type="InterPro" id="IPR001494">
    <property type="entry name" value="Importin-beta_N"/>
</dbReference>
<proteinExistence type="inferred from homology"/>
<dbReference type="GO" id="GO:0006611">
    <property type="term" value="P:protein export from nucleus"/>
    <property type="evidence" value="ECO:0007669"/>
    <property type="project" value="TreeGrafter"/>
</dbReference>
<dbReference type="GO" id="GO:0005049">
    <property type="term" value="F:nuclear export signal receptor activity"/>
    <property type="evidence" value="ECO:0007669"/>
    <property type="project" value="TreeGrafter"/>
</dbReference>
<dbReference type="GO" id="GO:0031267">
    <property type="term" value="F:small GTPase binding"/>
    <property type="evidence" value="ECO:0007669"/>
    <property type="project" value="InterPro"/>
</dbReference>
<dbReference type="GO" id="GO:0005635">
    <property type="term" value="C:nuclear envelope"/>
    <property type="evidence" value="ECO:0007669"/>
    <property type="project" value="TreeGrafter"/>
</dbReference>
<accession>A0A9P9ARE0</accession>
<evidence type="ECO:0000256" key="3">
    <source>
        <dbReference type="ARBA" id="ARBA00008669"/>
    </source>
</evidence>
<keyword evidence="6" id="KW-0653">Protein transport</keyword>
<dbReference type="AlphaFoldDB" id="A0A9P9ARE0"/>
<comment type="subcellular location">
    <subcellularLocation>
        <location evidence="2">Cytoplasm</location>
    </subcellularLocation>
    <subcellularLocation>
        <location evidence="1">Nucleus</location>
    </subcellularLocation>
</comment>
<evidence type="ECO:0000259" key="8">
    <source>
        <dbReference type="PROSITE" id="PS50166"/>
    </source>
</evidence>
<dbReference type="GO" id="GO:0005829">
    <property type="term" value="C:cytosol"/>
    <property type="evidence" value="ECO:0007669"/>
    <property type="project" value="TreeGrafter"/>
</dbReference>
<dbReference type="Pfam" id="PF08506">
    <property type="entry name" value="Cse1"/>
    <property type="match status" value="1"/>
</dbReference>
<evidence type="ECO:0000256" key="5">
    <source>
        <dbReference type="ARBA" id="ARBA00022490"/>
    </source>
</evidence>
<dbReference type="GO" id="GO:0006606">
    <property type="term" value="P:protein import into nucleus"/>
    <property type="evidence" value="ECO:0007669"/>
    <property type="project" value="TreeGrafter"/>
</dbReference>
<evidence type="ECO:0000256" key="4">
    <source>
        <dbReference type="ARBA" id="ARBA00022448"/>
    </source>
</evidence>
<protein>
    <submittedName>
        <fullName evidence="9">CAS/CSE protein</fullName>
    </submittedName>
</protein>
<dbReference type="Gene3D" id="1.25.10.10">
    <property type="entry name" value="Leucine-rich Repeat Variant"/>
    <property type="match status" value="1"/>
</dbReference>
<dbReference type="PANTHER" id="PTHR10997">
    <property type="entry name" value="IMPORTIN-7, 8, 11"/>
    <property type="match status" value="1"/>
</dbReference>
<evidence type="ECO:0000256" key="7">
    <source>
        <dbReference type="ARBA" id="ARBA00023242"/>
    </source>
</evidence>
<dbReference type="InterPro" id="IPR016024">
    <property type="entry name" value="ARM-type_fold"/>
</dbReference>
<dbReference type="OrthoDB" id="3268246at2759"/>
<dbReference type="EMBL" id="JAGPYM010000007">
    <property type="protein sequence ID" value="KAH6892111.1"/>
    <property type="molecule type" value="Genomic_DNA"/>
</dbReference>
<dbReference type="InterPro" id="IPR005043">
    <property type="entry name" value="XPO2_C"/>
</dbReference>
<feature type="domain" description="Importin N-terminal" evidence="8">
    <location>
        <begin position="24"/>
        <end position="97"/>
    </location>
</feature>
<comment type="caution">
    <text evidence="9">The sequence shown here is derived from an EMBL/GenBank/DDBJ whole genome shotgun (WGS) entry which is preliminary data.</text>
</comment>
<dbReference type="PROSITE" id="PS50166">
    <property type="entry name" value="IMPORTIN_B_NT"/>
    <property type="match status" value="1"/>
</dbReference>
<gene>
    <name evidence="9" type="ORF">B0T10DRAFT_483048</name>
</gene>
<name>A0A9P9ARE0_9HYPO</name>
<dbReference type="SUPFAM" id="SSF48371">
    <property type="entry name" value="ARM repeat"/>
    <property type="match status" value="1"/>
</dbReference>
<evidence type="ECO:0000256" key="2">
    <source>
        <dbReference type="ARBA" id="ARBA00004496"/>
    </source>
</evidence>
<comment type="similarity">
    <text evidence="3">Belongs to the XPO2/CSE1 family.</text>
</comment>
<dbReference type="SMART" id="SM00913">
    <property type="entry name" value="IBN_N"/>
    <property type="match status" value="1"/>
</dbReference>
<dbReference type="PANTHER" id="PTHR10997:SF8">
    <property type="entry name" value="EXPORTIN-2"/>
    <property type="match status" value="1"/>
</dbReference>
<dbReference type="InterPro" id="IPR011989">
    <property type="entry name" value="ARM-like"/>
</dbReference>
<sequence>MAADIGHISQLLDATLDPVQHRKAESALKTEAKKPQYSLSLLNIVSSDSLPSKTRLAAALAFKNFIRTGYVNAEGNYKLPQDEVTAIKELLIGLMIQSPPNIQAQLGDAISVIADSDFWRNWDTLTRELVSRFSATDPKINVGVLEVAHSIFARWRPLFRTDELYTEINHVIETFGQAFVQLLVTTDKKISENTNNKAVLQGWFETLDLQIKIMYDMSCHDIPPIFEENLASISELLHKYLEYTNPLLATDDDTETSIVDNVKADICELLELYTIKFDDDFSKYCQPFIEKAWTLLSSIGSETKYDSLVSKALHFLTAVATTREHSNVFNNEDVLTQIVEKVVLPNVTFRESDVELFEDEPIEFIRLDLEGSDTDSRRRSATDFLRKLQEKFEAPVTTVVSKYINHYLSQDKSDWKAKDTAIYLFLSIAAKGAVTAAQGVKTVNPLVNVVQFFEQHIAQDLVNEGVEPIAKVDAIKYLYTFRSQLSQEQWKQVFGPLIQNLNSENYVVYTYAAIAVERVLFLTDDAGIPMFPRADVEPFAQDLLGHLFKLIEKETNAPKLQENEFLMRCVMRILIVIKDGASIVLENVLNHLMQITDIMKVNPSNPRFYYYHFEAIGALVRYCAASHAALFNEKLWGPFHQILVEDVSEFMPYVFQILAQLLESSPADTISGNYKTLLRPLLNPPLWDVRGNVPACTRLLSAVIPRTALAILDGSQFEAVLGIFQKLLAGKKSENLAFDVLDVIIKTYEPSVLEPYFSTILRLIYTKLQGSPTESFKLRFVRFYHLVSARLEAGYGADYFIKQSDSVEEGVFAKVYPAFVLAETEKIARPVDRKLAVISLTKTLCDSQAFSQKFMKGWANSCRKLLALLANPPAVAAGTGDEIVTEADVDDIGFGMSFTALNTCKALVRDDFPDVVDVTKWVKEHMAAANQRHGGAIERFIGERLSEEEQQAIVQYIR</sequence>